<evidence type="ECO:0000313" key="1">
    <source>
        <dbReference type="EMBL" id="KAK9846122.1"/>
    </source>
</evidence>
<dbReference type="AlphaFoldDB" id="A0AAW1SJW3"/>
<accession>A0AAW1SJW3</accession>
<reference evidence="1 2" key="1">
    <citation type="journal article" date="2024" name="Nat. Commun.">
        <title>Phylogenomics reveals the evolutionary origins of lichenization in chlorophyte algae.</title>
        <authorList>
            <person name="Puginier C."/>
            <person name="Libourel C."/>
            <person name="Otte J."/>
            <person name="Skaloud P."/>
            <person name="Haon M."/>
            <person name="Grisel S."/>
            <person name="Petersen M."/>
            <person name="Berrin J.G."/>
            <person name="Delaux P.M."/>
            <person name="Dal Grande F."/>
            <person name="Keller J."/>
        </authorList>
    </citation>
    <scope>NUCLEOTIDE SEQUENCE [LARGE SCALE GENOMIC DNA]</scope>
    <source>
        <strain evidence="1 2">SAG 2523</strain>
    </source>
</reference>
<keyword evidence="2" id="KW-1185">Reference proteome</keyword>
<organism evidence="1 2">
    <name type="scientific">Apatococcus fuscideae</name>
    <dbReference type="NCBI Taxonomy" id="2026836"/>
    <lineage>
        <taxon>Eukaryota</taxon>
        <taxon>Viridiplantae</taxon>
        <taxon>Chlorophyta</taxon>
        <taxon>core chlorophytes</taxon>
        <taxon>Trebouxiophyceae</taxon>
        <taxon>Chlorellales</taxon>
        <taxon>Chlorellaceae</taxon>
        <taxon>Apatococcus</taxon>
    </lineage>
</organism>
<gene>
    <name evidence="1" type="ORF">WJX84_005396</name>
</gene>
<comment type="caution">
    <text evidence="1">The sequence shown here is derived from an EMBL/GenBank/DDBJ whole genome shotgun (WGS) entry which is preliminary data.</text>
</comment>
<dbReference type="EMBL" id="JALJOV010001561">
    <property type="protein sequence ID" value="KAK9846122.1"/>
    <property type="molecule type" value="Genomic_DNA"/>
</dbReference>
<name>A0AAW1SJW3_9CHLO</name>
<evidence type="ECO:0000313" key="2">
    <source>
        <dbReference type="Proteomes" id="UP001485043"/>
    </source>
</evidence>
<proteinExistence type="predicted"/>
<protein>
    <submittedName>
        <fullName evidence="1">Uncharacterized protein</fullName>
    </submittedName>
</protein>
<dbReference type="Proteomes" id="UP001485043">
    <property type="component" value="Unassembled WGS sequence"/>
</dbReference>
<sequence length="117" mass="13197">MARMMALPGPLGNYTDAETEIHRNRKVPTPVALRSVHFCGFVQVFAGGVTSCSGRTRGWLRRLRCSVVRSWRRCSSRQRDCQKKRELSKIVSSRPGPKCCTARHRHFSACKLSAGHL</sequence>